<reference evidence="1" key="2">
    <citation type="journal article" date="2020" name="Nat. Commun.">
        <title>Large-scale genome sequencing of mycorrhizal fungi provides insights into the early evolution of symbiotic traits.</title>
        <authorList>
            <person name="Miyauchi S."/>
            <person name="Kiss E."/>
            <person name="Kuo A."/>
            <person name="Drula E."/>
            <person name="Kohler A."/>
            <person name="Sanchez-Garcia M."/>
            <person name="Morin E."/>
            <person name="Andreopoulos B."/>
            <person name="Barry K.W."/>
            <person name="Bonito G."/>
            <person name="Buee M."/>
            <person name="Carver A."/>
            <person name="Chen C."/>
            <person name="Cichocki N."/>
            <person name="Clum A."/>
            <person name="Culley D."/>
            <person name="Crous P.W."/>
            <person name="Fauchery L."/>
            <person name="Girlanda M."/>
            <person name="Hayes R.D."/>
            <person name="Keri Z."/>
            <person name="LaButti K."/>
            <person name="Lipzen A."/>
            <person name="Lombard V."/>
            <person name="Magnuson J."/>
            <person name="Maillard F."/>
            <person name="Murat C."/>
            <person name="Nolan M."/>
            <person name="Ohm R.A."/>
            <person name="Pangilinan J."/>
            <person name="Pereira M.F."/>
            <person name="Perotto S."/>
            <person name="Peter M."/>
            <person name="Pfister S."/>
            <person name="Riley R."/>
            <person name="Sitrit Y."/>
            <person name="Stielow J.B."/>
            <person name="Szollosi G."/>
            <person name="Zifcakova L."/>
            <person name="Stursova M."/>
            <person name="Spatafora J.W."/>
            <person name="Tedersoo L."/>
            <person name="Vaario L.M."/>
            <person name="Yamada A."/>
            <person name="Yan M."/>
            <person name="Wang P."/>
            <person name="Xu J."/>
            <person name="Bruns T."/>
            <person name="Baldrian P."/>
            <person name="Vilgalys R."/>
            <person name="Dunand C."/>
            <person name="Henrissat B."/>
            <person name="Grigoriev I.V."/>
            <person name="Hibbett D."/>
            <person name="Nagy L.G."/>
            <person name="Martin F.M."/>
        </authorList>
    </citation>
    <scope>NUCLEOTIDE SEQUENCE</scope>
    <source>
        <strain evidence="1">P2</strain>
    </source>
</reference>
<keyword evidence="2" id="KW-1185">Reference proteome</keyword>
<dbReference type="Proteomes" id="UP000886501">
    <property type="component" value="Unassembled WGS sequence"/>
</dbReference>
<proteinExistence type="predicted"/>
<feature type="non-terminal residue" evidence="1">
    <location>
        <position position="549"/>
    </location>
</feature>
<name>A0ACB6Z6V5_THEGA</name>
<gene>
    <name evidence="1" type="ORF">BDM02DRAFT_3101679</name>
</gene>
<comment type="caution">
    <text evidence="1">The sequence shown here is derived from an EMBL/GenBank/DDBJ whole genome shotgun (WGS) entry which is preliminary data.</text>
</comment>
<dbReference type="EMBL" id="MU118098">
    <property type="protein sequence ID" value="KAF9645257.1"/>
    <property type="molecule type" value="Genomic_DNA"/>
</dbReference>
<sequence length="549" mass="60995">MFSNSSVPEDRSRSGYNGAHADLHRLRSRLQEILKSIRAFEPPILLPPVLDTSLANDDPSRVGGARVMSKTALPGLRGLEESVRRDLDVLTKFLTDPKNEGLPPLSTNAPYLVAVWDEVLAAPPPVVGIWSTFSDPGGRSTPDNDLPEISKKQKARDVKVDVVADGGLSWIRVNTIKNSKILAEFREIDSYLTDSDDDDDEEDLGPTEYTTRSSRNENELNNSVVRMGRSLTSAAKLASTLISKLSADGTTTAAASSSSETHTSRIQVTVRLTRLNPSPSNPSLFDPRVPQTIQTLENMGIQVKLGEPTPRSPPPPPLPRVFLPTTKVNLDLSLLVALISDITHIPLPKSHKDAEERFIPPTSYVEWKKRRLEEIMQESSEDDLDENGSESIKHSRALANQAKQEMESAILEEMHDRLLQTVRLVHGNALSLNNVEFWTTAEARTRCLRIASKISGTRERERAKALFGNDSEAGLKAASELYWRNSRYKEEYLPLPPVRIFPQLTSPSNEFPSSCDRSSPLPRSPFFDRLVKTCTHILAQDIVPHPRSL</sequence>
<evidence type="ECO:0000313" key="2">
    <source>
        <dbReference type="Proteomes" id="UP000886501"/>
    </source>
</evidence>
<accession>A0ACB6Z6V5</accession>
<reference evidence="1" key="1">
    <citation type="submission" date="2019-10" db="EMBL/GenBank/DDBJ databases">
        <authorList>
            <consortium name="DOE Joint Genome Institute"/>
            <person name="Kuo A."/>
            <person name="Miyauchi S."/>
            <person name="Kiss E."/>
            <person name="Drula E."/>
            <person name="Kohler A."/>
            <person name="Sanchez-Garcia M."/>
            <person name="Andreopoulos B."/>
            <person name="Barry K.W."/>
            <person name="Bonito G."/>
            <person name="Buee M."/>
            <person name="Carver A."/>
            <person name="Chen C."/>
            <person name="Cichocki N."/>
            <person name="Clum A."/>
            <person name="Culley D."/>
            <person name="Crous P.W."/>
            <person name="Fauchery L."/>
            <person name="Girlanda M."/>
            <person name="Hayes R."/>
            <person name="Keri Z."/>
            <person name="Labutti K."/>
            <person name="Lipzen A."/>
            <person name="Lombard V."/>
            <person name="Magnuson J."/>
            <person name="Maillard F."/>
            <person name="Morin E."/>
            <person name="Murat C."/>
            <person name="Nolan M."/>
            <person name="Ohm R."/>
            <person name="Pangilinan J."/>
            <person name="Pereira M."/>
            <person name="Perotto S."/>
            <person name="Peter M."/>
            <person name="Riley R."/>
            <person name="Sitrit Y."/>
            <person name="Stielow B."/>
            <person name="Szollosi G."/>
            <person name="Zifcakova L."/>
            <person name="Stursova M."/>
            <person name="Spatafora J.W."/>
            <person name="Tedersoo L."/>
            <person name="Vaario L.-M."/>
            <person name="Yamada A."/>
            <person name="Yan M."/>
            <person name="Wang P."/>
            <person name="Xu J."/>
            <person name="Bruns T."/>
            <person name="Baldrian P."/>
            <person name="Vilgalys R."/>
            <person name="Henrissat B."/>
            <person name="Grigoriev I.V."/>
            <person name="Hibbett D."/>
            <person name="Nagy L.G."/>
            <person name="Martin F.M."/>
        </authorList>
    </citation>
    <scope>NUCLEOTIDE SEQUENCE</scope>
    <source>
        <strain evidence="1">P2</strain>
    </source>
</reference>
<evidence type="ECO:0000313" key="1">
    <source>
        <dbReference type="EMBL" id="KAF9645257.1"/>
    </source>
</evidence>
<organism evidence="1 2">
    <name type="scientific">Thelephora ganbajun</name>
    <name type="common">Ganba fungus</name>
    <dbReference type="NCBI Taxonomy" id="370292"/>
    <lineage>
        <taxon>Eukaryota</taxon>
        <taxon>Fungi</taxon>
        <taxon>Dikarya</taxon>
        <taxon>Basidiomycota</taxon>
        <taxon>Agaricomycotina</taxon>
        <taxon>Agaricomycetes</taxon>
        <taxon>Thelephorales</taxon>
        <taxon>Thelephoraceae</taxon>
        <taxon>Thelephora</taxon>
    </lineage>
</organism>
<protein>
    <submittedName>
        <fullName evidence="1">Uncharacterized protein</fullName>
    </submittedName>
</protein>